<dbReference type="STRING" id="1348612.A0A397GB72"/>
<evidence type="ECO:0008006" key="3">
    <source>
        <dbReference type="Google" id="ProtNLM"/>
    </source>
</evidence>
<dbReference type="Gene3D" id="1.10.30.10">
    <property type="entry name" value="High mobility group box domain"/>
    <property type="match status" value="1"/>
</dbReference>
<name>A0A397GB72_9GLOM</name>
<dbReference type="OrthoDB" id="6247875at2759"/>
<keyword evidence="2" id="KW-1185">Reference proteome</keyword>
<proteinExistence type="predicted"/>
<dbReference type="SUPFAM" id="SSF47095">
    <property type="entry name" value="HMG-box"/>
    <property type="match status" value="1"/>
</dbReference>
<evidence type="ECO:0000313" key="2">
    <source>
        <dbReference type="Proteomes" id="UP000266861"/>
    </source>
</evidence>
<evidence type="ECO:0000313" key="1">
    <source>
        <dbReference type="EMBL" id="RHZ46858.1"/>
    </source>
</evidence>
<sequence length="273" mass="31617">MAHGLEYQVIQPLKYNTYDFIFEIDETGAKKLQRNVRANQDIVCLTNVPFPPKLSVEDLLKPRNDKYSKMKVPNKFFIYRKWYTMCLTDNNMKNDQTSISPHISKQWRNEPQEVKDYYGDLSKRASELFIEKYGKGGIERKIPKKIQKNKKTQNKGLPEIQPKIKEENLNSTGMFEPFHQPLQLETSPLSLQSLLHPPHQSVFVQAPDFTYSSPESQKSHSSEINHTYDCFLNDANNNMSDSNNIYDSNSNNHISPTEFPNISDSTVFDSLTL</sequence>
<reference evidence="1 2" key="1">
    <citation type="submission" date="2018-08" db="EMBL/GenBank/DDBJ databases">
        <title>Genome and evolution of the arbuscular mycorrhizal fungus Diversispora epigaea (formerly Glomus versiforme) and its bacterial endosymbionts.</title>
        <authorList>
            <person name="Sun X."/>
            <person name="Fei Z."/>
            <person name="Harrison M."/>
        </authorList>
    </citation>
    <scope>NUCLEOTIDE SEQUENCE [LARGE SCALE GENOMIC DNA]</scope>
    <source>
        <strain evidence="1 2">IT104</strain>
    </source>
</reference>
<dbReference type="InterPro" id="IPR036910">
    <property type="entry name" value="HMG_box_dom_sf"/>
</dbReference>
<protein>
    <recommendedName>
        <fullName evidence="3">HMG box domain-containing protein</fullName>
    </recommendedName>
</protein>
<dbReference type="AlphaFoldDB" id="A0A397GB72"/>
<dbReference type="EMBL" id="PQFF01000504">
    <property type="protein sequence ID" value="RHZ46858.1"/>
    <property type="molecule type" value="Genomic_DNA"/>
</dbReference>
<organism evidence="1 2">
    <name type="scientific">Diversispora epigaea</name>
    <dbReference type="NCBI Taxonomy" id="1348612"/>
    <lineage>
        <taxon>Eukaryota</taxon>
        <taxon>Fungi</taxon>
        <taxon>Fungi incertae sedis</taxon>
        <taxon>Mucoromycota</taxon>
        <taxon>Glomeromycotina</taxon>
        <taxon>Glomeromycetes</taxon>
        <taxon>Diversisporales</taxon>
        <taxon>Diversisporaceae</taxon>
        <taxon>Diversispora</taxon>
    </lineage>
</organism>
<accession>A0A397GB72</accession>
<gene>
    <name evidence="1" type="ORF">Glove_606g46</name>
</gene>
<comment type="caution">
    <text evidence="1">The sequence shown here is derived from an EMBL/GenBank/DDBJ whole genome shotgun (WGS) entry which is preliminary data.</text>
</comment>
<dbReference type="Proteomes" id="UP000266861">
    <property type="component" value="Unassembled WGS sequence"/>
</dbReference>